<keyword evidence="2" id="KW-1003">Cell membrane</keyword>
<dbReference type="GO" id="GO:0050909">
    <property type="term" value="P:sensory perception of taste"/>
    <property type="evidence" value="ECO:0007669"/>
    <property type="project" value="InterPro"/>
</dbReference>
<keyword evidence="6" id="KW-0675">Receptor</keyword>
<feature type="transmembrane region" description="Helical" evidence="7">
    <location>
        <begin position="320"/>
        <end position="339"/>
    </location>
</feature>
<feature type="transmembrane region" description="Helical" evidence="7">
    <location>
        <begin position="224"/>
        <end position="245"/>
    </location>
</feature>
<dbReference type="PANTHER" id="PTHR21421:SF29">
    <property type="entry name" value="GUSTATORY RECEPTOR 5A FOR TREHALOSE-RELATED"/>
    <property type="match status" value="1"/>
</dbReference>
<feature type="transmembrane region" description="Helical" evidence="7">
    <location>
        <begin position="426"/>
        <end position="445"/>
    </location>
</feature>
<evidence type="ECO:0000256" key="3">
    <source>
        <dbReference type="ARBA" id="ARBA00022692"/>
    </source>
</evidence>
<evidence type="ECO:0000256" key="7">
    <source>
        <dbReference type="SAM" id="Phobius"/>
    </source>
</evidence>
<evidence type="ECO:0000313" key="8">
    <source>
        <dbReference type="EMBL" id="KAK8372037.1"/>
    </source>
</evidence>
<evidence type="ECO:0000256" key="5">
    <source>
        <dbReference type="ARBA" id="ARBA00023136"/>
    </source>
</evidence>
<dbReference type="GO" id="GO:0005886">
    <property type="term" value="C:plasma membrane"/>
    <property type="evidence" value="ECO:0007669"/>
    <property type="project" value="UniProtKB-SubCell"/>
</dbReference>
<dbReference type="EMBL" id="JARAKH010006375">
    <property type="protein sequence ID" value="KAK8372037.1"/>
    <property type="molecule type" value="Genomic_DNA"/>
</dbReference>
<organism evidence="8 9">
    <name type="scientific">Scylla paramamosain</name>
    <name type="common">Mud crab</name>
    <dbReference type="NCBI Taxonomy" id="85552"/>
    <lineage>
        <taxon>Eukaryota</taxon>
        <taxon>Metazoa</taxon>
        <taxon>Ecdysozoa</taxon>
        <taxon>Arthropoda</taxon>
        <taxon>Crustacea</taxon>
        <taxon>Multicrustacea</taxon>
        <taxon>Malacostraca</taxon>
        <taxon>Eumalacostraca</taxon>
        <taxon>Eucarida</taxon>
        <taxon>Decapoda</taxon>
        <taxon>Pleocyemata</taxon>
        <taxon>Brachyura</taxon>
        <taxon>Eubrachyura</taxon>
        <taxon>Portunoidea</taxon>
        <taxon>Portunidae</taxon>
        <taxon>Portuninae</taxon>
        <taxon>Scylla</taxon>
    </lineage>
</organism>
<dbReference type="Proteomes" id="UP001487740">
    <property type="component" value="Unassembled WGS sequence"/>
</dbReference>
<feature type="transmembrane region" description="Helical" evidence="7">
    <location>
        <begin position="34"/>
        <end position="52"/>
    </location>
</feature>
<feature type="transmembrane region" description="Helical" evidence="7">
    <location>
        <begin position="351"/>
        <end position="369"/>
    </location>
</feature>
<dbReference type="InterPro" id="IPR013604">
    <property type="entry name" value="7TM_chemorcpt"/>
</dbReference>
<dbReference type="Pfam" id="PF08395">
    <property type="entry name" value="7tm_7"/>
    <property type="match status" value="1"/>
</dbReference>
<evidence type="ECO:0008006" key="10">
    <source>
        <dbReference type="Google" id="ProtNLM"/>
    </source>
</evidence>
<proteinExistence type="predicted"/>
<keyword evidence="4 7" id="KW-1133">Transmembrane helix</keyword>
<comment type="caution">
    <text evidence="8">The sequence shown here is derived from an EMBL/GenBank/DDBJ whole genome shotgun (WGS) entry which is preliminary data.</text>
</comment>
<sequence>MDSSGWVMARKEHSCFGSRDFSGETRRGKNEDPFVVLSPGITIRICLFILGLNPFTYSPALRCYTFRWCSLGAVYSLFTLAWLSALIVTSFIGLVSLLSASSYHTTGVSDLQMMGVAIVFGCLFNAWLNVLITLSRARQYCDLYNGWLELISSTSLRSNKGIKLASHIYAAFLLVFVTSVLAMGLAGPPDLLLAIVDLLTKVLLLIDTDRIAQDDTATAKTLRVIVMAIVAQVYLIYKSAIFMFVSDCQKVYNTLASWRIQLSYSLDVIWGRREPGCGLQGADSDCCCKDDLATLIQTYQQLTQLIHQTEKLYSATLQSFYATHIVTLCLELSFLAWGIGVGGNYFHEETVWQTLVILQTFIVFFLVSLKASRVAEEGLQCVALLRRSLPYYSTEKDKYHFEQLHMILTASPVCISGGQYFSITRAFIVTVVGVVLSYFMIVLQVKLPSVHQQRAALLATNWSLDQ</sequence>
<accession>A0AAW0SCK5</accession>
<evidence type="ECO:0000256" key="4">
    <source>
        <dbReference type="ARBA" id="ARBA00022989"/>
    </source>
</evidence>
<evidence type="ECO:0000256" key="6">
    <source>
        <dbReference type="ARBA" id="ARBA00023170"/>
    </source>
</evidence>
<dbReference type="PANTHER" id="PTHR21421">
    <property type="entry name" value="GUSTATORY RECEPTOR"/>
    <property type="match status" value="1"/>
</dbReference>
<feature type="transmembrane region" description="Helical" evidence="7">
    <location>
        <begin position="164"/>
        <end position="185"/>
    </location>
</feature>
<evidence type="ECO:0000313" key="9">
    <source>
        <dbReference type="Proteomes" id="UP001487740"/>
    </source>
</evidence>
<keyword evidence="5 7" id="KW-0472">Membrane</keyword>
<keyword evidence="9" id="KW-1185">Reference proteome</keyword>
<dbReference type="AlphaFoldDB" id="A0AAW0SCK5"/>
<dbReference type="GO" id="GO:0051606">
    <property type="term" value="P:detection of stimulus"/>
    <property type="evidence" value="ECO:0007669"/>
    <property type="project" value="UniProtKB-ARBA"/>
</dbReference>
<dbReference type="GO" id="GO:0038023">
    <property type="term" value="F:signaling receptor activity"/>
    <property type="evidence" value="ECO:0007669"/>
    <property type="project" value="UniProtKB-ARBA"/>
</dbReference>
<protein>
    <recommendedName>
        <fullName evidence="10">Gustatory receptor</fullName>
    </recommendedName>
</protein>
<comment type="subcellular location">
    <subcellularLocation>
        <location evidence="1">Cell membrane</location>
        <topology evidence="1">Multi-pass membrane protein</topology>
    </subcellularLocation>
</comment>
<evidence type="ECO:0000256" key="1">
    <source>
        <dbReference type="ARBA" id="ARBA00004651"/>
    </source>
</evidence>
<feature type="transmembrane region" description="Helical" evidence="7">
    <location>
        <begin position="73"/>
        <end position="99"/>
    </location>
</feature>
<feature type="transmembrane region" description="Helical" evidence="7">
    <location>
        <begin position="111"/>
        <end position="132"/>
    </location>
</feature>
<name>A0AAW0SCK5_SCYPA</name>
<gene>
    <name evidence="8" type="ORF">O3P69_011888</name>
</gene>
<evidence type="ECO:0000256" key="2">
    <source>
        <dbReference type="ARBA" id="ARBA00022475"/>
    </source>
</evidence>
<keyword evidence="3 7" id="KW-0812">Transmembrane</keyword>
<reference evidence="8 9" key="1">
    <citation type="submission" date="2023-03" db="EMBL/GenBank/DDBJ databases">
        <title>High-quality genome of Scylla paramamosain provides insights in environmental adaptation.</title>
        <authorList>
            <person name="Zhang L."/>
        </authorList>
    </citation>
    <scope>NUCLEOTIDE SEQUENCE [LARGE SCALE GENOMIC DNA]</scope>
    <source>
        <strain evidence="8">LZ_2023a</strain>
        <tissue evidence="8">Muscle</tissue>
    </source>
</reference>